<sequence>MGRTAQWEPIAPETTLPATAEQVPAQQQAGQGMQRRRRDGSCMRGASQA</sequence>
<name>T2GAY7_MEGG1</name>
<reference evidence="2 3" key="1">
    <citation type="journal article" date="2013" name="J. Bacteriol.">
        <title>Roles of HynAB and Ech, the only two hydrogenases found in the model sulfate reducer Desulfovibrio gigas.</title>
        <authorList>
            <person name="Morais-Silva F.O."/>
            <person name="Santos C.I."/>
            <person name="Rodrigues R."/>
            <person name="Pereira I.A."/>
            <person name="Rodrigues-Pousada C."/>
        </authorList>
    </citation>
    <scope>NUCLEOTIDE SEQUENCE [LARGE SCALE GENOMIC DNA]</scope>
    <source>
        <strain evidence="3">ATCC 19364 / DSM 1382 / NCIMB 9332 / VKM B-1759</strain>
    </source>
</reference>
<dbReference type="EMBL" id="CP006585">
    <property type="protein sequence ID" value="AGW13745.1"/>
    <property type="molecule type" value="Genomic_DNA"/>
</dbReference>
<dbReference type="Proteomes" id="UP000016587">
    <property type="component" value="Chromosome"/>
</dbReference>
<dbReference type="HOGENOM" id="CLU_3134864_0_0_7"/>
<evidence type="ECO:0000313" key="2">
    <source>
        <dbReference type="EMBL" id="AGW13745.1"/>
    </source>
</evidence>
<dbReference type="AlphaFoldDB" id="T2GAY7"/>
<keyword evidence="3" id="KW-1185">Reference proteome</keyword>
<evidence type="ECO:0000256" key="1">
    <source>
        <dbReference type="SAM" id="MobiDB-lite"/>
    </source>
</evidence>
<dbReference type="RefSeq" id="WP_021760639.1">
    <property type="nucleotide sequence ID" value="NC_022444.1"/>
</dbReference>
<proteinExistence type="predicted"/>
<dbReference type="KEGG" id="dgg:DGI_1968"/>
<gene>
    <name evidence="2" type="ORF">DGI_1968</name>
</gene>
<accession>T2GAY7</accession>
<dbReference type="STRING" id="1121448.DGI_1968"/>
<dbReference type="PATRIC" id="fig|1121448.10.peg.1926"/>
<evidence type="ECO:0000313" key="3">
    <source>
        <dbReference type="Proteomes" id="UP000016587"/>
    </source>
</evidence>
<feature type="region of interest" description="Disordered" evidence="1">
    <location>
        <begin position="1"/>
        <end position="49"/>
    </location>
</feature>
<reference evidence="3" key="2">
    <citation type="submission" date="2013-07" db="EMBL/GenBank/DDBJ databases">
        <authorList>
            <person name="Morais-Silva F.O."/>
            <person name="Rezende A.M."/>
            <person name="Pimentel C."/>
            <person name="Resende D.M."/>
            <person name="Santos C.I."/>
            <person name="Clemente C."/>
            <person name="de Oliveira L.M."/>
            <person name="da Silva S.M."/>
            <person name="Costa D.A."/>
            <person name="Varela-Raposo A."/>
            <person name="Horacio E.C.A."/>
            <person name="Matos M."/>
            <person name="Flores O."/>
            <person name="Ruiz J.C."/>
            <person name="Rodrigues-Pousada C."/>
        </authorList>
    </citation>
    <scope>NUCLEOTIDE SEQUENCE [LARGE SCALE GENOMIC DNA]</scope>
    <source>
        <strain evidence="3">ATCC 19364 / DSM 1382 / NCIMB 9332 / VKM B-1759</strain>
    </source>
</reference>
<organism evidence="2 3">
    <name type="scientific">Megalodesulfovibrio gigas (strain ATCC 19364 / DSM 1382 / NCIMB 9332 / VKM B-1759)</name>
    <name type="common">Desulfovibrio gigas</name>
    <dbReference type="NCBI Taxonomy" id="1121448"/>
    <lineage>
        <taxon>Bacteria</taxon>
        <taxon>Pseudomonadati</taxon>
        <taxon>Thermodesulfobacteriota</taxon>
        <taxon>Desulfovibrionia</taxon>
        <taxon>Desulfovibrionales</taxon>
        <taxon>Desulfovibrionaceae</taxon>
        <taxon>Megalodesulfovibrio</taxon>
    </lineage>
</organism>
<protein>
    <submittedName>
        <fullName evidence="2">Uncharacterized protein</fullName>
    </submittedName>
</protein>